<sequence>MLRLQSTLSKSLICLFALTGIILMFAQSAVPGVPYWKVLLYAFGLVCALSICLLSVILVRASFNQWSLRHRAIDTGWLWFNANPPGLDALRKPAGAVTENKTEKIQ</sequence>
<keyword evidence="1" id="KW-1133">Transmembrane helix</keyword>
<evidence type="ECO:0000313" key="3">
    <source>
        <dbReference type="Proteomes" id="UP000637632"/>
    </source>
</evidence>
<dbReference type="RefSeq" id="WP_190480833.1">
    <property type="nucleotide sequence ID" value="NZ_JACOFT010000006.1"/>
</dbReference>
<feature type="transmembrane region" description="Helical" evidence="1">
    <location>
        <begin position="38"/>
        <end position="59"/>
    </location>
</feature>
<proteinExistence type="predicted"/>
<keyword evidence="1" id="KW-0472">Membrane</keyword>
<evidence type="ECO:0000256" key="1">
    <source>
        <dbReference type="SAM" id="Phobius"/>
    </source>
</evidence>
<keyword evidence="1" id="KW-0812">Transmembrane</keyword>
<dbReference type="EMBL" id="JACOFT010000006">
    <property type="protein sequence ID" value="MBC3812952.1"/>
    <property type="molecule type" value="Genomic_DNA"/>
</dbReference>
<gene>
    <name evidence="2" type="ORF">H8K26_16025</name>
</gene>
<comment type="caution">
    <text evidence="2">The sequence shown here is derived from an EMBL/GenBank/DDBJ whole genome shotgun (WGS) entry which is preliminary data.</text>
</comment>
<keyword evidence="3" id="KW-1185">Reference proteome</keyword>
<reference evidence="2 3" key="1">
    <citation type="submission" date="2020-08" db="EMBL/GenBank/DDBJ databases">
        <title>Novel species isolated from subtropical streams in China.</title>
        <authorList>
            <person name="Lu H."/>
        </authorList>
    </citation>
    <scope>NUCLEOTIDE SEQUENCE [LARGE SCALE GENOMIC DNA]</scope>
    <source>
        <strain evidence="2 3">CCTCC AB 2015119</strain>
    </source>
</reference>
<protein>
    <submittedName>
        <fullName evidence="2">Uncharacterized protein</fullName>
    </submittedName>
</protein>
<dbReference type="Proteomes" id="UP000637632">
    <property type="component" value="Unassembled WGS sequence"/>
</dbReference>
<evidence type="ECO:0000313" key="2">
    <source>
        <dbReference type="EMBL" id="MBC3812952.1"/>
    </source>
</evidence>
<name>A0ABR6XJI9_9BURK</name>
<accession>A0ABR6XJI9</accession>
<organism evidence="2 3">
    <name type="scientific">Undibacterium aquatile</name>
    <dbReference type="NCBI Taxonomy" id="1537398"/>
    <lineage>
        <taxon>Bacteria</taxon>
        <taxon>Pseudomonadati</taxon>
        <taxon>Pseudomonadota</taxon>
        <taxon>Betaproteobacteria</taxon>
        <taxon>Burkholderiales</taxon>
        <taxon>Oxalobacteraceae</taxon>
        <taxon>Undibacterium</taxon>
    </lineage>
</organism>